<evidence type="ECO:0000313" key="1">
    <source>
        <dbReference type="EMBL" id="MED6137068.1"/>
    </source>
</evidence>
<gene>
    <name evidence="1" type="ORF">PIB30_061453</name>
</gene>
<evidence type="ECO:0000313" key="2">
    <source>
        <dbReference type="Proteomes" id="UP001341840"/>
    </source>
</evidence>
<accession>A0ABU6SM71</accession>
<comment type="caution">
    <text evidence="1">The sequence shown here is derived from an EMBL/GenBank/DDBJ whole genome shotgun (WGS) entry which is preliminary data.</text>
</comment>
<organism evidence="1 2">
    <name type="scientific">Stylosanthes scabra</name>
    <dbReference type="NCBI Taxonomy" id="79078"/>
    <lineage>
        <taxon>Eukaryota</taxon>
        <taxon>Viridiplantae</taxon>
        <taxon>Streptophyta</taxon>
        <taxon>Embryophyta</taxon>
        <taxon>Tracheophyta</taxon>
        <taxon>Spermatophyta</taxon>
        <taxon>Magnoliopsida</taxon>
        <taxon>eudicotyledons</taxon>
        <taxon>Gunneridae</taxon>
        <taxon>Pentapetalae</taxon>
        <taxon>rosids</taxon>
        <taxon>fabids</taxon>
        <taxon>Fabales</taxon>
        <taxon>Fabaceae</taxon>
        <taxon>Papilionoideae</taxon>
        <taxon>50 kb inversion clade</taxon>
        <taxon>dalbergioids sensu lato</taxon>
        <taxon>Dalbergieae</taxon>
        <taxon>Pterocarpus clade</taxon>
        <taxon>Stylosanthes</taxon>
    </lineage>
</organism>
<sequence length="139" mass="15722">MNINIEDIDELQANNKAYLKNFNFFNNESVSTTPGSQAPPFVPPVSNQAQSVEALASSKPPLKPNTVNRRRRFLPWSFSSSSSLRLRSTTVLSFSPYSRTTTDFISLPRPKRERYMGSGEYWTVRIHNQTPPSSPKTPN</sequence>
<protein>
    <submittedName>
        <fullName evidence="1">Uncharacterized protein</fullName>
    </submittedName>
</protein>
<proteinExistence type="predicted"/>
<reference evidence="1 2" key="1">
    <citation type="journal article" date="2023" name="Plants (Basel)">
        <title>Bridging the Gap: Combining Genomics and Transcriptomics Approaches to Understand Stylosanthes scabra, an Orphan Legume from the Brazilian Caatinga.</title>
        <authorList>
            <person name="Ferreira-Neto J.R.C."/>
            <person name="da Silva M.D."/>
            <person name="Binneck E."/>
            <person name="de Melo N.F."/>
            <person name="da Silva R.H."/>
            <person name="de Melo A.L.T.M."/>
            <person name="Pandolfi V."/>
            <person name="Bustamante F.O."/>
            <person name="Brasileiro-Vidal A.C."/>
            <person name="Benko-Iseppon A.M."/>
        </authorList>
    </citation>
    <scope>NUCLEOTIDE SEQUENCE [LARGE SCALE GENOMIC DNA]</scope>
    <source>
        <tissue evidence="1">Leaves</tissue>
    </source>
</reference>
<keyword evidence="2" id="KW-1185">Reference proteome</keyword>
<dbReference type="Proteomes" id="UP001341840">
    <property type="component" value="Unassembled WGS sequence"/>
</dbReference>
<dbReference type="EMBL" id="JASCZI010060972">
    <property type="protein sequence ID" value="MED6137068.1"/>
    <property type="molecule type" value="Genomic_DNA"/>
</dbReference>
<name>A0ABU6SM71_9FABA</name>